<dbReference type="AlphaFoldDB" id="A0A098S5W8"/>
<accession>A0A098S5W8</accession>
<protein>
    <recommendedName>
        <fullName evidence="4">Transporter</fullName>
    </recommendedName>
</protein>
<dbReference type="Proteomes" id="UP000029736">
    <property type="component" value="Unassembled WGS sequence"/>
</dbReference>
<evidence type="ECO:0000313" key="2">
    <source>
        <dbReference type="EMBL" id="KGE87505.1"/>
    </source>
</evidence>
<feature type="transmembrane region" description="Helical" evidence="1">
    <location>
        <begin position="42"/>
        <end position="64"/>
    </location>
</feature>
<gene>
    <name evidence="2" type="ORF">IX84_14955</name>
</gene>
<dbReference type="OrthoDB" id="680984at2"/>
<name>A0A098S5W8_9BACT</name>
<organism evidence="2 3">
    <name type="scientific">Phaeodactylibacter xiamenensis</name>
    <dbReference type="NCBI Taxonomy" id="1524460"/>
    <lineage>
        <taxon>Bacteria</taxon>
        <taxon>Pseudomonadati</taxon>
        <taxon>Bacteroidota</taxon>
        <taxon>Saprospiria</taxon>
        <taxon>Saprospirales</taxon>
        <taxon>Haliscomenobacteraceae</taxon>
        <taxon>Phaeodactylibacter</taxon>
    </lineage>
</organism>
<feature type="transmembrane region" description="Helical" evidence="1">
    <location>
        <begin position="12"/>
        <end position="30"/>
    </location>
</feature>
<keyword evidence="1" id="KW-0472">Membrane</keyword>
<dbReference type="RefSeq" id="WP_044221971.1">
    <property type="nucleotide sequence ID" value="NZ_JBKAGJ010000034.1"/>
</dbReference>
<evidence type="ECO:0000256" key="1">
    <source>
        <dbReference type="SAM" id="Phobius"/>
    </source>
</evidence>
<dbReference type="EMBL" id="JPOS01000035">
    <property type="protein sequence ID" value="KGE87505.1"/>
    <property type="molecule type" value="Genomic_DNA"/>
</dbReference>
<keyword evidence="1" id="KW-1133">Transmembrane helix</keyword>
<keyword evidence="1" id="KW-0812">Transmembrane</keyword>
<proteinExistence type="predicted"/>
<feature type="transmembrane region" description="Helical" evidence="1">
    <location>
        <begin position="71"/>
        <end position="92"/>
    </location>
</feature>
<feature type="transmembrane region" description="Helical" evidence="1">
    <location>
        <begin position="98"/>
        <end position="118"/>
    </location>
</feature>
<sequence length="126" mass="13445">MPAKATINKLFLIDGIGAIITALLLSQVLARYESVFGMPASLLYILAGVAACFAVYSLTCYWRIKEGGAPFLTGIAVANTLYCIATLGIVAYRFDTLTWLGVAYFIGEVLVVMALVSVELGTARKA</sequence>
<evidence type="ECO:0008006" key="4">
    <source>
        <dbReference type="Google" id="ProtNLM"/>
    </source>
</evidence>
<reference evidence="2 3" key="1">
    <citation type="journal article" date="2014" name="Int. J. Syst. Evol. Microbiol.">
        <title>Phaeodactylibacter xiamenensis gen. nov., sp. nov., a member of the family Saprospiraceae isolated from the marine alga Phaeodactylum tricornutum.</title>
        <authorList>
            <person name="Chen Z.Jr."/>
            <person name="Lei X."/>
            <person name="Lai Q."/>
            <person name="Li Y."/>
            <person name="Zhang B."/>
            <person name="Zhang J."/>
            <person name="Zhang H."/>
            <person name="Yang L."/>
            <person name="Zheng W."/>
            <person name="Tian Y."/>
            <person name="Yu Z."/>
            <person name="Xu H.Jr."/>
            <person name="Zheng T."/>
        </authorList>
    </citation>
    <scope>NUCLEOTIDE SEQUENCE [LARGE SCALE GENOMIC DNA]</scope>
    <source>
        <strain evidence="2 3">KD52</strain>
    </source>
</reference>
<comment type="caution">
    <text evidence="2">The sequence shown here is derived from an EMBL/GenBank/DDBJ whole genome shotgun (WGS) entry which is preliminary data.</text>
</comment>
<evidence type="ECO:0000313" key="3">
    <source>
        <dbReference type="Proteomes" id="UP000029736"/>
    </source>
</evidence>
<keyword evidence="3" id="KW-1185">Reference proteome</keyword>